<organism evidence="3 4">
    <name type="scientific">Fistulina hepatica ATCC 64428</name>
    <dbReference type="NCBI Taxonomy" id="1128425"/>
    <lineage>
        <taxon>Eukaryota</taxon>
        <taxon>Fungi</taxon>
        <taxon>Dikarya</taxon>
        <taxon>Basidiomycota</taxon>
        <taxon>Agaricomycotina</taxon>
        <taxon>Agaricomycetes</taxon>
        <taxon>Agaricomycetidae</taxon>
        <taxon>Agaricales</taxon>
        <taxon>Fistulinaceae</taxon>
        <taxon>Fistulina</taxon>
    </lineage>
</organism>
<dbReference type="AlphaFoldDB" id="A0A0D7A8P7"/>
<feature type="region of interest" description="Disordered" evidence="1">
    <location>
        <begin position="1"/>
        <end position="26"/>
    </location>
</feature>
<accession>A0A0D7A8P7</accession>
<sequence length="200" mass="21983">MPSKTDYKVRFADDEPKGHSSPHFKYPAHTVSASASPVGTRVFAPSVSPVSLPPDVGHIRSSPPFSVNDDPRRVLQMLPPGSRMATATEPGLFVLTVTCKYLPNISIRVTPSSPKPGASITIGDLVVGINDFLQQRVDDRYYNSLPPESRFCADRSKLIREQQGDPVRYLKLVDFLGLKVKFMGLKPTAQHGVWALELAQ</sequence>
<feature type="compositionally biased region" description="Basic and acidic residues" evidence="1">
    <location>
        <begin position="1"/>
        <end position="18"/>
    </location>
</feature>
<dbReference type="EMBL" id="KN882023">
    <property type="protein sequence ID" value="KIY46769.1"/>
    <property type="molecule type" value="Genomic_DNA"/>
</dbReference>
<feature type="domain" description="DUF6699" evidence="2">
    <location>
        <begin position="73"/>
        <end position="188"/>
    </location>
</feature>
<proteinExistence type="predicted"/>
<name>A0A0D7A8P7_9AGAR</name>
<dbReference type="Pfam" id="PF20415">
    <property type="entry name" value="DUF6699"/>
    <property type="match status" value="1"/>
</dbReference>
<protein>
    <recommendedName>
        <fullName evidence="2">DUF6699 domain-containing protein</fullName>
    </recommendedName>
</protein>
<evidence type="ECO:0000256" key="1">
    <source>
        <dbReference type="SAM" id="MobiDB-lite"/>
    </source>
</evidence>
<evidence type="ECO:0000259" key="2">
    <source>
        <dbReference type="Pfam" id="PF20415"/>
    </source>
</evidence>
<reference evidence="3 4" key="1">
    <citation type="journal article" date="2015" name="Fungal Genet. Biol.">
        <title>Evolution of novel wood decay mechanisms in Agaricales revealed by the genome sequences of Fistulina hepatica and Cylindrobasidium torrendii.</title>
        <authorList>
            <person name="Floudas D."/>
            <person name="Held B.W."/>
            <person name="Riley R."/>
            <person name="Nagy L.G."/>
            <person name="Koehler G."/>
            <person name="Ransdell A.S."/>
            <person name="Younus H."/>
            <person name="Chow J."/>
            <person name="Chiniquy J."/>
            <person name="Lipzen A."/>
            <person name="Tritt A."/>
            <person name="Sun H."/>
            <person name="Haridas S."/>
            <person name="LaButti K."/>
            <person name="Ohm R.A."/>
            <person name="Kues U."/>
            <person name="Blanchette R.A."/>
            <person name="Grigoriev I.V."/>
            <person name="Minto R.E."/>
            <person name="Hibbett D.S."/>
        </authorList>
    </citation>
    <scope>NUCLEOTIDE SEQUENCE [LARGE SCALE GENOMIC DNA]</scope>
    <source>
        <strain evidence="3 4">ATCC 64428</strain>
    </source>
</reference>
<evidence type="ECO:0000313" key="3">
    <source>
        <dbReference type="EMBL" id="KIY46769.1"/>
    </source>
</evidence>
<evidence type="ECO:0000313" key="4">
    <source>
        <dbReference type="Proteomes" id="UP000054144"/>
    </source>
</evidence>
<dbReference type="OrthoDB" id="3144234at2759"/>
<gene>
    <name evidence="3" type="ORF">FISHEDRAFT_60088</name>
</gene>
<keyword evidence="4" id="KW-1185">Reference proteome</keyword>
<dbReference type="Proteomes" id="UP000054144">
    <property type="component" value="Unassembled WGS sequence"/>
</dbReference>
<dbReference type="InterPro" id="IPR046522">
    <property type="entry name" value="DUF6699"/>
</dbReference>